<dbReference type="InterPro" id="IPR011936">
    <property type="entry name" value="Myxo_disulph_rpt"/>
</dbReference>
<evidence type="ECO:0000256" key="4">
    <source>
        <dbReference type="SAM" id="MobiDB-lite"/>
    </source>
</evidence>
<dbReference type="EMBL" id="JAIRAU010000040">
    <property type="protein sequence ID" value="MBZ5713269.1"/>
    <property type="molecule type" value="Genomic_DNA"/>
</dbReference>
<evidence type="ECO:0000313" key="7">
    <source>
        <dbReference type="Proteomes" id="UP001139031"/>
    </source>
</evidence>
<dbReference type="Pfam" id="PF13948">
    <property type="entry name" value="DUF4215"/>
    <property type="match status" value="1"/>
</dbReference>
<evidence type="ECO:0000256" key="2">
    <source>
        <dbReference type="ARBA" id="ARBA00022737"/>
    </source>
</evidence>
<dbReference type="Gene3D" id="3.10.100.10">
    <property type="entry name" value="Mannose-Binding Protein A, subunit A"/>
    <property type="match status" value="1"/>
</dbReference>
<organism evidence="6 7">
    <name type="scientific">Nannocystis pusilla</name>
    <dbReference type="NCBI Taxonomy" id="889268"/>
    <lineage>
        <taxon>Bacteria</taxon>
        <taxon>Pseudomonadati</taxon>
        <taxon>Myxococcota</taxon>
        <taxon>Polyangia</taxon>
        <taxon>Nannocystales</taxon>
        <taxon>Nannocystaceae</taxon>
        <taxon>Nannocystis</taxon>
    </lineage>
</organism>
<dbReference type="InterPro" id="IPR016186">
    <property type="entry name" value="C-type_lectin-like/link_sf"/>
</dbReference>
<evidence type="ECO:0000256" key="3">
    <source>
        <dbReference type="ARBA" id="ARBA00023157"/>
    </source>
</evidence>
<dbReference type="InterPro" id="IPR016187">
    <property type="entry name" value="CTDL_fold"/>
</dbReference>
<accession>A0ABS7TYJ7</accession>
<dbReference type="SUPFAM" id="SSF56436">
    <property type="entry name" value="C-type lectin-like"/>
    <property type="match status" value="1"/>
</dbReference>
<feature type="signal peptide" evidence="5">
    <location>
        <begin position="1"/>
        <end position="19"/>
    </location>
</feature>
<gene>
    <name evidence="6" type="ORF">K7C98_28880</name>
</gene>
<dbReference type="PROSITE" id="PS51257">
    <property type="entry name" value="PROKAR_LIPOPROTEIN"/>
    <property type="match status" value="1"/>
</dbReference>
<protein>
    <submittedName>
        <fullName evidence="6">DUF4215 domain-containing protein</fullName>
    </submittedName>
</protein>
<keyword evidence="3" id="KW-1015">Disulfide bond</keyword>
<dbReference type="NCBIfam" id="TIGR02232">
    <property type="entry name" value="myxo_disulf_rpt"/>
    <property type="match status" value="1"/>
</dbReference>
<feature type="region of interest" description="Disordered" evidence="4">
    <location>
        <begin position="20"/>
        <end position="97"/>
    </location>
</feature>
<evidence type="ECO:0000256" key="5">
    <source>
        <dbReference type="SAM" id="SignalP"/>
    </source>
</evidence>
<keyword evidence="7" id="KW-1185">Reference proteome</keyword>
<reference evidence="6" key="1">
    <citation type="submission" date="2021-08" db="EMBL/GenBank/DDBJ databases">
        <authorList>
            <person name="Stevens D.C."/>
        </authorList>
    </citation>
    <scope>NUCLEOTIDE SEQUENCE</scope>
    <source>
        <strain evidence="6">DSM 53165</strain>
    </source>
</reference>
<keyword evidence="2" id="KW-0677">Repeat</keyword>
<dbReference type="RefSeq" id="WP_224195014.1">
    <property type="nucleotide sequence ID" value="NZ_JAIRAU010000040.1"/>
</dbReference>
<feature type="compositionally biased region" description="Low complexity" evidence="4">
    <location>
        <begin position="71"/>
        <end position="86"/>
    </location>
</feature>
<feature type="compositionally biased region" description="Low complexity" evidence="4">
    <location>
        <begin position="20"/>
        <end position="64"/>
    </location>
</feature>
<proteinExistence type="predicted"/>
<evidence type="ECO:0000256" key="1">
    <source>
        <dbReference type="ARBA" id="ARBA00022729"/>
    </source>
</evidence>
<dbReference type="Proteomes" id="UP001139031">
    <property type="component" value="Unassembled WGS sequence"/>
</dbReference>
<feature type="chain" id="PRO_5047054744" evidence="5">
    <location>
        <begin position="20"/>
        <end position="313"/>
    </location>
</feature>
<sequence length="313" mass="32340">MLRPCAASLLALLMSGCFSPSGSDSSGGPLTASETQAASTSTLGMTSTSEPTTTPTTISTGSTTEHVDPPTTTESTTAEVSSSSTTGMAGECGNQMLDPGEECDDSNAFPGDGCFQCMNEAICGDGVVDAGEECDGGKACSDCVRTHFWAFVTTDPVSVVEFGSVDGADSYCTKRANDAGLPGKFVAWLGTGTQPVAMRLVHSSREWRTTNDLPIAASWDDLEDGDLARSLNVTEKGAELLLRPQCGACPVWTASTVDGLALMPNCSGWTAVGMESAAVGECSMADSHWTEGCDTAPCTATARLYCFEQPPPP</sequence>
<comment type="caution">
    <text evidence="6">The sequence shown here is derived from an EMBL/GenBank/DDBJ whole genome shotgun (WGS) entry which is preliminary data.</text>
</comment>
<keyword evidence="1 5" id="KW-0732">Signal</keyword>
<name>A0ABS7TYJ7_9BACT</name>
<evidence type="ECO:0000313" key="6">
    <source>
        <dbReference type="EMBL" id="MBZ5713269.1"/>
    </source>
</evidence>